<protein>
    <submittedName>
        <fullName evidence="1">9051_t:CDS:1</fullName>
    </submittedName>
</protein>
<proteinExistence type="predicted"/>
<accession>A0A9N9ESK9</accession>
<dbReference type="OrthoDB" id="2434740at2759"/>
<dbReference type="Proteomes" id="UP000789759">
    <property type="component" value="Unassembled WGS sequence"/>
</dbReference>
<reference evidence="1" key="1">
    <citation type="submission" date="2021-06" db="EMBL/GenBank/DDBJ databases">
        <authorList>
            <person name="Kallberg Y."/>
            <person name="Tangrot J."/>
            <person name="Rosling A."/>
        </authorList>
    </citation>
    <scope>NUCLEOTIDE SEQUENCE</scope>
    <source>
        <strain evidence="1">FL966</strain>
    </source>
</reference>
<dbReference type="EMBL" id="CAJVQA010009681">
    <property type="protein sequence ID" value="CAG8688485.1"/>
    <property type="molecule type" value="Genomic_DNA"/>
</dbReference>
<keyword evidence="2" id="KW-1185">Reference proteome</keyword>
<evidence type="ECO:0000313" key="1">
    <source>
        <dbReference type="EMBL" id="CAG8688485.1"/>
    </source>
</evidence>
<gene>
    <name evidence="1" type="ORF">CPELLU_LOCUS11159</name>
</gene>
<evidence type="ECO:0000313" key="2">
    <source>
        <dbReference type="Proteomes" id="UP000789759"/>
    </source>
</evidence>
<sequence>MKRNKAQTKGILEQYDSLEIGKEICYSYYLDIVEPDRNLKKISS</sequence>
<organism evidence="1 2">
    <name type="scientific">Cetraspora pellucida</name>
    <dbReference type="NCBI Taxonomy" id="1433469"/>
    <lineage>
        <taxon>Eukaryota</taxon>
        <taxon>Fungi</taxon>
        <taxon>Fungi incertae sedis</taxon>
        <taxon>Mucoromycota</taxon>
        <taxon>Glomeromycotina</taxon>
        <taxon>Glomeromycetes</taxon>
        <taxon>Diversisporales</taxon>
        <taxon>Gigasporaceae</taxon>
        <taxon>Cetraspora</taxon>
    </lineage>
</organism>
<dbReference type="AlphaFoldDB" id="A0A9N9ESK9"/>
<name>A0A9N9ESK9_9GLOM</name>
<comment type="caution">
    <text evidence="1">The sequence shown here is derived from an EMBL/GenBank/DDBJ whole genome shotgun (WGS) entry which is preliminary data.</text>
</comment>